<dbReference type="SMART" id="SM00857">
    <property type="entry name" value="Resolvase"/>
    <property type="match status" value="1"/>
</dbReference>
<name>E3PVS9_ACESD</name>
<dbReference type="InterPro" id="IPR006118">
    <property type="entry name" value="Recombinase_CS"/>
</dbReference>
<dbReference type="PROSITE" id="PS00397">
    <property type="entry name" value="RECOMBINASES_1"/>
    <property type="match status" value="1"/>
</dbReference>
<keyword evidence="2" id="KW-0238">DNA-binding</keyword>
<sequence length="549" mass="62527">MGIKTDGLLENFLKQYRAGVYIRVSTHEQAEHGFSLEGQDEHTEKYADLFNMEIVEKYIDSGISGKSMEARPALQRMIRDVKDGKLDKIITWKVSRIARNNRDLLNLLKILNDHEVALISISEGIDTSSMMGKMMLQFLGIMAEFERYTIIENVKMGMERRTKLGLKNGGRMLGYRSVGEGRESKLVIDEREAEIVSLIFKLYISGKGYKAIANDLNKKGHKTVKGNNFSITAVKGILENPTYIGKIRYNQYVDYANKRRKGKNDDVLLVDGVHEAIIDEITWNQARYIQSKKTKNSTKNTGKYPLTGILRCPECGYGMVAAGTTNKLKDGTSKRIRYYSCGQFHNKGSAVCHANSVRAEYAEAYVFEQVSQFLNNDGLIKKIVKKLNHDRKAGIAPMFKKRDRIEREISKAAERKKKDILLYEDGILSKQDIMGRIEAVDSEIESMIGELDEVKQELVLFNHCDVPVEQVQNIFANLAELLVSADAIERQRLLKLIVDKITVKDKKIENIHIEYNPIIQGMMDEMNEEEGEISTMETSPSFYEFRAVI</sequence>
<evidence type="ECO:0000313" key="9">
    <source>
        <dbReference type="Proteomes" id="UP000007041"/>
    </source>
</evidence>
<keyword evidence="1" id="KW-0229">DNA integration</keyword>
<dbReference type="InterPro" id="IPR036162">
    <property type="entry name" value="Resolvase-like_N_sf"/>
</dbReference>
<dbReference type="GO" id="GO:0003677">
    <property type="term" value="F:DNA binding"/>
    <property type="evidence" value="ECO:0007669"/>
    <property type="project" value="UniProtKB-KW"/>
</dbReference>
<evidence type="ECO:0000256" key="4">
    <source>
        <dbReference type="PIRSR" id="PIRSR606118-50"/>
    </source>
</evidence>
<evidence type="ECO:0000256" key="5">
    <source>
        <dbReference type="PROSITE-ProRule" id="PRU10137"/>
    </source>
</evidence>
<protein>
    <submittedName>
        <fullName evidence="8">Site-specific DNA recombinase (Modular protein)</fullName>
    </submittedName>
</protein>
<feature type="domain" description="Resolvase/invertase-type recombinase catalytic" evidence="6">
    <location>
        <begin position="17"/>
        <end position="165"/>
    </location>
</feature>
<dbReference type="InterPro" id="IPR011109">
    <property type="entry name" value="DNA_bind_recombinase_dom"/>
</dbReference>
<reference evidence="9" key="1">
    <citation type="journal article" date="2010" name="BMC Genomics">
        <title>Clostridium sticklandii, a specialist in amino acid degradation:revisiting its metabolism through its genome sequence.</title>
        <authorList>
            <person name="Fonknechten N."/>
            <person name="Chaussonnerie S."/>
            <person name="Tricot S."/>
            <person name="Lajus A."/>
            <person name="Andreesen J.R."/>
            <person name="Perchat N."/>
            <person name="Pelletier E."/>
            <person name="Gouyvenoux M."/>
            <person name="Barbe V."/>
            <person name="Salanoubat M."/>
            <person name="Le Paslier D."/>
            <person name="Weissenbach J."/>
            <person name="Cohen G.N."/>
            <person name="Kreimeyer A."/>
        </authorList>
    </citation>
    <scope>NUCLEOTIDE SEQUENCE [LARGE SCALE GENOMIC DNA]</scope>
    <source>
        <strain evidence="9">ATCC 12662 / DSM 519 / JCM 1433 / CCUG 9281 / NCIMB 10654 / HF</strain>
    </source>
</reference>
<dbReference type="Pfam" id="PF07508">
    <property type="entry name" value="Recombinase"/>
    <property type="match status" value="1"/>
</dbReference>
<evidence type="ECO:0000256" key="1">
    <source>
        <dbReference type="ARBA" id="ARBA00022908"/>
    </source>
</evidence>
<dbReference type="PROSITE" id="PS51736">
    <property type="entry name" value="RECOMBINASES_3"/>
    <property type="match status" value="1"/>
</dbReference>
<keyword evidence="3" id="KW-0233">DNA recombination</keyword>
<dbReference type="BioCyc" id="CSTI499177:GJE9-2610-MONOMER"/>
<accession>E3PVS9</accession>
<dbReference type="InterPro" id="IPR025827">
    <property type="entry name" value="Zn_ribbon_recom_dom"/>
</dbReference>
<organism evidence="8 9">
    <name type="scientific">Acetoanaerobium sticklandii (strain ATCC 12662 / DSM 519 / JCM 1433 / CCUG 9281 / NCIMB 10654 / HF)</name>
    <name type="common">Clostridium sticklandii</name>
    <dbReference type="NCBI Taxonomy" id="499177"/>
    <lineage>
        <taxon>Bacteria</taxon>
        <taxon>Bacillati</taxon>
        <taxon>Bacillota</taxon>
        <taxon>Clostridia</taxon>
        <taxon>Peptostreptococcales</taxon>
        <taxon>Filifactoraceae</taxon>
        <taxon>Acetoanaerobium</taxon>
    </lineage>
</organism>
<dbReference type="CDD" id="cd00338">
    <property type="entry name" value="Ser_Recombinase"/>
    <property type="match status" value="1"/>
</dbReference>
<dbReference type="Gene3D" id="3.90.1750.20">
    <property type="entry name" value="Putative Large Serine Recombinase, Chain B, Domain 2"/>
    <property type="match status" value="1"/>
</dbReference>
<feature type="active site" description="O-(5'-phospho-DNA)-serine intermediate" evidence="4 5">
    <location>
        <position position="25"/>
    </location>
</feature>
<evidence type="ECO:0000256" key="2">
    <source>
        <dbReference type="ARBA" id="ARBA00023125"/>
    </source>
</evidence>
<evidence type="ECO:0000259" key="7">
    <source>
        <dbReference type="PROSITE" id="PS51737"/>
    </source>
</evidence>
<proteinExistence type="predicted"/>
<dbReference type="PANTHER" id="PTHR30461">
    <property type="entry name" value="DNA-INVERTASE FROM LAMBDOID PROPHAGE"/>
    <property type="match status" value="1"/>
</dbReference>
<evidence type="ECO:0000256" key="3">
    <source>
        <dbReference type="ARBA" id="ARBA00023172"/>
    </source>
</evidence>
<dbReference type="KEGG" id="cst:CLOST_2517"/>
<keyword evidence="9" id="KW-1185">Reference proteome</keyword>
<dbReference type="Gene3D" id="3.40.50.1390">
    <property type="entry name" value="Resolvase, N-terminal catalytic domain"/>
    <property type="match status" value="1"/>
</dbReference>
<dbReference type="Proteomes" id="UP000007041">
    <property type="component" value="Chromosome"/>
</dbReference>
<feature type="domain" description="Recombinase" evidence="7">
    <location>
        <begin position="172"/>
        <end position="296"/>
    </location>
</feature>
<dbReference type="InterPro" id="IPR038109">
    <property type="entry name" value="DNA_bind_recomb_sf"/>
</dbReference>
<dbReference type="eggNOG" id="COG1961">
    <property type="taxonomic scope" value="Bacteria"/>
</dbReference>
<evidence type="ECO:0000313" key="8">
    <source>
        <dbReference type="EMBL" id="CBH22632.1"/>
    </source>
</evidence>
<dbReference type="GO" id="GO:0015074">
    <property type="term" value="P:DNA integration"/>
    <property type="evidence" value="ECO:0007669"/>
    <property type="project" value="UniProtKB-KW"/>
</dbReference>
<dbReference type="GO" id="GO:0000150">
    <property type="term" value="F:DNA strand exchange activity"/>
    <property type="evidence" value="ECO:0007669"/>
    <property type="project" value="InterPro"/>
</dbReference>
<dbReference type="STRING" id="1511.CLOST_2517"/>
<dbReference type="PANTHER" id="PTHR30461:SF23">
    <property type="entry name" value="DNA RECOMBINASE-RELATED"/>
    <property type="match status" value="1"/>
</dbReference>
<dbReference type="AlphaFoldDB" id="E3PVS9"/>
<dbReference type="PROSITE" id="PS51737">
    <property type="entry name" value="RECOMBINASE_DNA_BIND"/>
    <property type="match status" value="1"/>
</dbReference>
<evidence type="ECO:0000259" key="6">
    <source>
        <dbReference type="PROSITE" id="PS51736"/>
    </source>
</evidence>
<dbReference type="SUPFAM" id="SSF53041">
    <property type="entry name" value="Resolvase-like"/>
    <property type="match status" value="1"/>
</dbReference>
<gene>
    <name evidence="8" type="ordered locus">CLOST_2517</name>
</gene>
<dbReference type="InterPro" id="IPR050639">
    <property type="entry name" value="SSR_resolvase"/>
</dbReference>
<dbReference type="EMBL" id="FP565809">
    <property type="protein sequence ID" value="CBH22632.1"/>
    <property type="molecule type" value="Genomic_DNA"/>
</dbReference>
<dbReference type="Pfam" id="PF00239">
    <property type="entry name" value="Resolvase"/>
    <property type="match status" value="1"/>
</dbReference>
<dbReference type="Pfam" id="PF13408">
    <property type="entry name" value="Zn_ribbon_recom"/>
    <property type="match status" value="1"/>
</dbReference>
<dbReference type="HOGENOM" id="CLU_010686_18_3_9"/>
<dbReference type="InterPro" id="IPR006119">
    <property type="entry name" value="Resolv_N"/>
</dbReference>